<evidence type="ECO:0000256" key="3">
    <source>
        <dbReference type="SAM" id="Phobius"/>
    </source>
</evidence>
<keyword evidence="1" id="KW-0677">Repeat</keyword>
<keyword evidence="3" id="KW-1133">Transmembrane helix</keyword>
<keyword evidence="6" id="KW-1185">Reference proteome</keyword>
<dbReference type="EMBL" id="FUWM01000007">
    <property type="protein sequence ID" value="SJZ49694.1"/>
    <property type="molecule type" value="Genomic_DNA"/>
</dbReference>
<dbReference type="InterPro" id="IPR011042">
    <property type="entry name" value="6-blade_b-propeller_TolB-like"/>
</dbReference>
<feature type="repeat" description="NHL" evidence="2">
    <location>
        <begin position="300"/>
        <end position="343"/>
    </location>
</feature>
<protein>
    <submittedName>
        <fullName evidence="5">SMP-30/Gluconolaconase/LRE-like region-containing protein</fullName>
    </submittedName>
</protein>
<reference evidence="6" key="1">
    <citation type="submission" date="2017-02" db="EMBL/GenBank/DDBJ databases">
        <authorList>
            <person name="Varghese N."/>
            <person name="Submissions S."/>
        </authorList>
    </citation>
    <scope>NUCLEOTIDE SEQUENCE [LARGE SCALE GENOMIC DNA]</scope>
    <source>
        <strain evidence="6">ATCC BAA-73</strain>
    </source>
</reference>
<name>A0A1T4L4R0_9FIRM</name>
<dbReference type="PANTHER" id="PTHR24104">
    <property type="entry name" value="E3 UBIQUITIN-PROTEIN LIGASE NHLRC1-RELATED"/>
    <property type="match status" value="1"/>
</dbReference>
<dbReference type="OrthoDB" id="9757737at2"/>
<dbReference type="PROSITE" id="PS51125">
    <property type="entry name" value="NHL"/>
    <property type="match status" value="4"/>
</dbReference>
<keyword evidence="3" id="KW-0472">Membrane</keyword>
<dbReference type="InterPro" id="IPR000033">
    <property type="entry name" value="LDLR_classB_rpt"/>
</dbReference>
<dbReference type="RefSeq" id="WP_078809531.1">
    <property type="nucleotide sequence ID" value="NZ_FUWM01000007.1"/>
</dbReference>
<dbReference type="Pfam" id="PF17170">
    <property type="entry name" value="DUF5128"/>
    <property type="match status" value="1"/>
</dbReference>
<accession>A0A1T4L4R0</accession>
<keyword evidence="3" id="KW-0812">Transmembrane</keyword>
<dbReference type="GO" id="GO:0008270">
    <property type="term" value="F:zinc ion binding"/>
    <property type="evidence" value="ECO:0007669"/>
    <property type="project" value="UniProtKB-KW"/>
</dbReference>
<dbReference type="Pfam" id="PF08450">
    <property type="entry name" value="SGL"/>
    <property type="match status" value="1"/>
</dbReference>
<dbReference type="Proteomes" id="UP000190625">
    <property type="component" value="Unassembled WGS sequence"/>
</dbReference>
<dbReference type="AlphaFoldDB" id="A0A1T4L4R0"/>
<evidence type="ECO:0000256" key="1">
    <source>
        <dbReference type="ARBA" id="ARBA00022737"/>
    </source>
</evidence>
<sequence>MKTNITNRSLLNYILIFGLMITIMTVGLSIQVLAQDKEDTKDNMYVQDRIKALAITYGSTREESGFKRFLFGAKPLVELNKPFGVAVDESTGKIYVTDAVKSEVLVFKPDGSYLKKIGVGELENPTGIDIVKDKIYVSNSTQNKITVFNIKGDYIKDFGFIADKDDKKRLKRPTGLVIDEKRKRLYVADTRDHNIQIYSLKGKLLKVIGKRGAGHGNFNYPIALAVDQEGHIYVGDTLNYRIQVLNPDGEFIRQIDGGPDQTLGSLPRPKGIAIDNKGRTYVTDGYLQVVQVFDKEGKLLFFFGRPGVNDKQFRLPAEIEIDDKGRIYIIDTMNRRLQVLKLQPPKKEAKSKEVKKAEPTDK</sequence>
<feature type="repeat" description="NHL" evidence="2">
    <location>
        <begin position="205"/>
        <end position="248"/>
    </location>
</feature>
<feature type="repeat" description="NHL" evidence="2">
    <location>
        <begin position="257"/>
        <end position="296"/>
    </location>
</feature>
<dbReference type="InterPro" id="IPR001258">
    <property type="entry name" value="NHL_repeat"/>
</dbReference>
<gene>
    <name evidence="5" type="ORF">SAMN02745118_01039</name>
</gene>
<dbReference type="SMART" id="SM00135">
    <property type="entry name" value="LY"/>
    <property type="match status" value="4"/>
</dbReference>
<dbReference type="InterPro" id="IPR013658">
    <property type="entry name" value="SGL"/>
</dbReference>
<dbReference type="Gene3D" id="2.120.10.30">
    <property type="entry name" value="TolB, C-terminal domain"/>
    <property type="match status" value="2"/>
</dbReference>
<feature type="transmembrane region" description="Helical" evidence="3">
    <location>
        <begin position="12"/>
        <end position="34"/>
    </location>
</feature>
<evidence type="ECO:0000313" key="5">
    <source>
        <dbReference type="EMBL" id="SJZ49694.1"/>
    </source>
</evidence>
<evidence type="ECO:0000256" key="2">
    <source>
        <dbReference type="PROSITE-ProRule" id="PRU00504"/>
    </source>
</evidence>
<organism evidence="5 6">
    <name type="scientific">Selenihalanaerobacter shriftii</name>
    <dbReference type="NCBI Taxonomy" id="142842"/>
    <lineage>
        <taxon>Bacteria</taxon>
        <taxon>Bacillati</taxon>
        <taxon>Bacillota</taxon>
        <taxon>Clostridia</taxon>
        <taxon>Halanaerobiales</taxon>
        <taxon>Halobacteroidaceae</taxon>
        <taxon>Selenihalanaerobacter</taxon>
    </lineage>
</organism>
<feature type="domain" description="SMP-30/Gluconolactonase/LRE-like region" evidence="4">
    <location>
        <begin position="169"/>
        <end position="256"/>
    </location>
</feature>
<dbReference type="STRING" id="142842.SAMN02745118_01039"/>
<feature type="repeat" description="NHL" evidence="2">
    <location>
        <begin position="78"/>
        <end position="110"/>
    </location>
</feature>
<proteinExistence type="predicted"/>
<evidence type="ECO:0000313" key="6">
    <source>
        <dbReference type="Proteomes" id="UP000190625"/>
    </source>
</evidence>
<dbReference type="SUPFAM" id="SSF101898">
    <property type="entry name" value="NHL repeat"/>
    <property type="match status" value="1"/>
</dbReference>
<evidence type="ECO:0000259" key="4">
    <source>
        <dbReference type="Pfam" id="PF08450"/>
    </source>
</evidence>
<dbReference type="PANTHER" id="PTHR24104:SF25">
    <property type="entry name" value="PROTEIN LIN-41"/>
    <property type="match status" value="1"/>
</dbReference>
<dbReference type="InterPro" id="IPR050952">
    <property type="entry name" value="TRIM-NHL_E3_ligases"/>
</dbReference>